<evidence type="ECO:0000259" key="10">
    <source>
        <dbReference type="Pfam" id="PF01578"/>
    </source>
</evidence>
<dbReference type="Pfam" id="PF01578">
    <property type="entry name" value="Cytochrom_C_asm"/>
    <property type="match status" value="1"/>
</dbReference>
<keyword evidence="5 9" id="KW-0812">Transmembrane</keyword>
<dbReference type="GO" id="GO:0017004">
    <property type="term" value="P:cytochrome complex assembly"/>
    <property type="evidence" value="ECO:0007669"/>
    <property type="project" value="UniProtKB-KW"/>
</dbReference>
<evidence type="ECO:0000256" key="2">
    <source>
        <dbReference type="ARBA" id="ARBA00004141"/>
    </source>
</evidence>
<dbReference type="PANTHER" id="PTHR30071:SF1">
    <property type="entry name" value="CYTOCHROME B_B6 PROTEIN-RELATED"/>
    <property type="match status" value="1"/>
</dbReference>
<sequence length="254" mass="28322">MWQWFFKLSSPKWFYTISGQLMPWLATLTTLLLGVGLVWGLAFTPPDYQMGENYRIAYIHVPSAAIAMGCYYMMACMAAAFLIWRIKMADMIAKACAPVGMTFTALALFTGSVWGIPTWGTWWIWDARLTSTLIMLFLFIGVMALRSAYDSEAAGAKATAVLTLVGVVNVPIITYSVKWWNTLHQGASSLSLSNTAANPPQIWVPAFFVGFGLLGFYLIAIILRTRNEILMRERRTEWVDEILSASKSKGQGLS</sequence>
<organism evidence="11 12">
    <name type="scientific">SAR86 cluster bacterium</name>
    <dbReference type="NCBI Taxonomy" id="2030880"/>
    <lineage>
        <taxon>Bacteria</taxon>
        <taxon>Pseudomonadati</taxon>
        <taxon>Pseudomonadota</taxon>
        <taxon>Gammaproteobacteria</taxon>
        <taxon>SAR86 cluster</taxon>
    </lineage>
</organism>
<dbReference type="Proteomes" id="UP000228987">
    <property type="component" value="Unassembled WGS sequence"/>
</dbReference>
<proteinExistence type="inferred from homology"/>
<dbReference type="GO" id="GO:0020037">
    <property type="term" value="F:heme binding"/>
    <property type="evidence" value="ECO:0007669"/>
    <property type="project" value="InterPro"/>
</dbReference>
<dbReference type="PANTHER" id="PTHR30071">
    <property type="entry name" value="HEME EXPORTER PROTEIN C"/>
    <property type="match status" value="1"/>
</dbReference>
<feature type="transmembrane region" description="Helical" evidence="9">
    <location>
        <begin position="63"/>
        <end position="84"/>
    </location>
</feature>
<protein>
    <recommendedName>
        <fullName evidence="4 9">Heme exporter protein C</fullName>
    </recommendedName>
    <alternativeName>
        <fullName evidence="9">Cytochrome c-type biogenesis protein</fullName>
    </alternativeName>
</protein>
<dbReference type="InterPro" id="IPR002541">
    <property type="entry name" value="Cyt_c_assembly"/>
</dbReference>
<dbReference type="PRINTS" id="PR01386">
    <property type="entry name" value="CCMCBIOGNSIS"/>
</dbReference>
<evidence type="ECO:0000256" key="6">
    <source>
        <dbReference type="ARBA" id="ARBA00022748"/>
    </source>
</evidence>
<comment type="subcellular location">
    <subcellularLocation>
        <location evidence="9">Cell inner membrane</location>
    </subcellularLocation>
    <subcellularLocation>
        <location evidence="2">Membrane</location>
        <topology evidence="2">Multi-pass membrane protein</topology>
    </subcellularLocation>
</comment>
<keyword evidence="9" id="KW-0997">Cell inner membrane</keyword>
<keyword evidence="8 9" id="KW-0472">Membrane</keyword>
<dbReference type="NCBIfam" id="TIGR01191">
    <property type="entry name" value="ccmC"/>
    <property type="match status" value="1"/>
</dbReference>
<evidence type="ECO:0000256" key="5">
    <source>
        <dbReference type="ARBA" id="ARBA00022692"/>
    </source>
</evidence>
<feature type="transmembrane region" description="Helical" evidence="9">
    <location>
        <begin position="202"/>
        <end position="223"/>
    </location>
</feature>
<feature type="transmembrane region" description="Helical" evidence="9">
    <location>
        <begin position="21"/>
        <end position="43"/>
    </location>
</feature>
<evidence type="ECO:0000256" key="9">
    <source>
        <dbReference type="RuleBase" id="RU364092"/>
    </source>
</evidence>
<dbReference type="InterPro" id="IPR003557">
    <property type="entry name" value="Cyt_c_biogenesis_CcmC"/>
</dbReference>
<dbReference type="AlphaFoldDB" id="A0A2A5CDA0"/>
<feature type="domain" description="Cytochrome c assembly protein" evidence="10">
    <location>
        <begin position="19"/>
        <end position="184"/>
    </location>
</feature>
<comment type="caution">
    <text evidence="11">The sequence shown here is derived from an EMBL/GenBank/DDBJ whole genome shotgun (WGS) entry which is preliminary data.</text>
</comment>
<keyword evidence="9" id="KW-1003">Cell membrane</keyword>
<dbReference type="GO" id="GO:0005886">
    <property type="term" value="C:plasma membrane"/>
    <property type="evidence" value="ECO:0007669"/>
    <property type="project" value="UniProtKB-SubCell"/>
</dbReference>
<evidence type="ECO:0000313" key="12">
    <source>
        <dbReference type="Proteomes" id="UP000228987"/>
    </source>
</evidence>
<evidence type="ECO:0000256" key="8">
    <source>
        <dbReference type="ARBA" id="ARBA00023136"/>
    </source>
</evidence>
<evidence type="ECO:0000256" key="1">
    <source>
        <dbReference type="ARBA" id="ARBA00002442"/>
    </source>
</evidence>
<dbReference type="InterPro" id="IPR045062">
    <property type="entry name" value="Cyt_c_biogenesis_CcsA/CcmC"/>
</dbReference>
<feature type="transmembrane region" description="Helical" evidence="9">
    <location>
        <begin position="96"/>
        <end position="117"/>
    </location>
</feature>
<evidence type="ECO:0000256" key="3">
    <source>
        <dbReference type="ARBA" id="ARBA00005840"/>
    </source>
</evidence>
<reference evidence="12" key="1">
    <citation type="submission" date="2017-08" db="EMBL/GenBank/DDBJ databases">
        <title>A dynamic microbial community with high functional redundancy inhabits the cold, oxic subseafloor aquifer.</title>
        <authorList>
            <person name="Tully B.J."/>
            <person name="Wheat C.G."/>
            <person name="Glazer B.T."/>
            <person name="Huber J.A."/>
        </authorList>
    </citation>
    <scope>NUCLEOTIDE SEQUENCE [LARGE SCALE GENOMIC DNA]</scope>
</reference>
<evidence type="ECO:0000256" key="4">
    <source>
        <dbReference type="ARBA" id="ARBA00016463"/>
    </source>
</evidence>
<keyword evidence="9" id="KW-0813">Transport</keyword>
<comment type="function">
    <text evidence="1 9">Required for the export of heme to the periplasm for the biogenesis of c-type cytochromes.</text>
</comment>
<dbReference type="GO" id="GO:0015232">
    <property type="term" value="F:heme transmembrane transporter activity"/>
    <property type="evidence" value="ECO:0007669"/>
    <property type="project" value="InterPro"/>
</dbReference>
<keyword evidence="7 9" id="KW-1133">Transmembrane helix</keyword>
<feature type="transmembrane region" description="Helical" evidence="9">
    <location>
        <begin position="161"/>
        <end position="182"/>
    </location>
</feature>
<gene>
    <name evidence="9" type="primary">ccmC</name>
    <name evidence="11" type="ORF">COA71_07775</name>
</gene>
<feature type="transmembrane region" description="Helical" evidence="9">
    <location>
        <begin position="129"/>
        <end position="149"/>
    </location>
</feature>
<comment type="similarity">
    <text evidence="3 9">Belongs to the CcmC/CycZ/HelC family.</text>
</comment>
<name>A0A2A5CDA0_9GAMM</name>
<accession>A0A2A5CDA0</accession>
<dbReference type="EMBL" id="NVWI01000005">
    <property type="protein sequence ID" value="PCJ41450.1"/>
    <property type="molecule type" value="Genomic_DNA"/>
</dbReference>
<keyword evidence="6 9" id="KW-0201">Cytochrome c-type biogenesis</keyword>
<evidence type="ECO:0000313" key="11">
    <source>
        <dbReference type="EMBL" id="PCJ41450.1"/>
    </source>
</evidence>
<evidence type="ECO:0000256" key="7">
    <source>
        <dbReference type="ARBA" id="ARBA00022989"/>
    </source>
</evidence>